<evidence type="ECO:0000313" key="1">
    <source>
        <dbReference type="EMBL" id="GBN64242.1"/>
    </source>
</evidence>
<dbReference type="PANTHER" id="PTHR47326:SF1">
    <property type="entry name" value="HTH PSQ-TYPE DOMAIN-CONTAINING PROTEIN"/>
    <property type="match status" value="1"/>
</dbReference>
<accession>A0A4Y2QLP6</accession>
<dbReference type="Gene3D" id="3.30.420.10">
    <property type="entry name" value="Ribonuclease H-like superfamily/Ribonuclease H"/>
    <property type="match status" value="1"/>
</dbReference>
<reference evidence="1 2" key="1">
    <citation type="journal article" date="2019" name="Sci. Rep.">
        <title>Orb-weaving spider Araneus ventricosus genome elucidates the spidroin gene catalogue.</title>
        <authorList>
            <person name="Kono N."/>
            <person name="Nakamura H."/>
            <person name="Ohtoshi R."/>
            <person name="Moran D.A.P."/>
            <person name="Shinohara A."/>
            <person name="Yoshida Y."/>
            <person name="Fujiwara M."/>
            <person name="Mori M."/>
            <person name="Tomita M."/>
            <person name="Arakawa K."/>
        </authorList>
    </citation>
    <scope>NUCLEOTIDE SEQUENCE [LARGE SCALE GENOMIC DNA]</scope>
</reference>
<dbReference type="PANTHER" id="PTHR47326">
    <property type="entry name" value="TRANSPOSABLE ELEMENT TC3 TRANSPOSASE-LIKE PROTEIN"/>
    <property type="match status" value="1"/>
</dbReference>
<protein>
    <recommendedName>
        <fullName evidence="3">DUF4817 domain-containing protein</fullName>
    </recommendedName>
</protein>
<gene>
    <name evidence="1" type="ORF">AVEN_272065_1</name>
</gene>
<name>A0A4Y2QLP6_ARAVE</name>
<proteinExistence type="predicted"/>
<dbReference type="Proteomes" id="UP000499080">
    <property type="component" value="Unassembled WGS sequence"/>
</dbReference>
<organism evidence="1 2">
    <name type="scientific">Araneus ventricosus</name>
    <name type="common">Orbweaver spider</name>
    <name type="synonym">Epeira ventricosa</name>
    <dbReference type="NCBI Taxonomy" id="182803"/>
    <lineage>
        <taxon>Eukaryota</taxon>
        <taxon>Metazoa</taxon>
        <taxon>Ecdysozoa</taxon>
        <taxon>Arthropoda</taxon>
        <taxon>Chelicerata</taxon>
        <taxon>Arachnida</taxon>
        <taxon>Araneae</taxon>
        <taxon>Araneomorphae</taxon>
        <taxon>Entelegynae</taxon>
        <taxon>Araneoidea</taxon>
        <taxon>Araneidae</taxon>
        <taxon>Araneus</taxon>
    </lineage>
</organism>
<evidence type="ECO:0000313" key="2">
    <source>
        <dbReference type="Proteomes" id="UP000499080"/>
    </source>
</evidence>
<sequence>MRTTRFTCYENAGYTAFLHFVSEKFAMTVSLKDCALVKLFHKNNDCAPVALQKFRTLKDMKKGVGPMTVQGLLKMIQKFEKTGSFAVQSGRGRKRIDSTVVEVATAVQEESSGGVQPCSEREIARTLDRPVRSVHKILRNILHCYPYKISHVQELFPSDLPARETFALEFLARMELDNEWPWKILWIDEAHFHLTGYVNTQNCRILATENPLETQPVPLHPAKVTVWCGFTASLIIGPYFFEETGALGPVTVTVTGQRYECLLRNHVIPDLQQRGCVDRIIFMQDGAPPHIANPVKQLLKRHFGNARIISRHFPTAWPSRSPDLNPCDFWLWGYLKDVAFSTPIAHSAELKARIAQHILNVTPETLRSVVEHAVSRFQLVAENGGQHIEHVFHQSREV</sequence>
<dbReference type="GO" id="GO:0003676">
    <property type="term" value="F:nucleic acid binding"/>
    <property type="evidence" value="ECO:0007669"/>
    <property type="project" value="InterPro"/>
</dbReference>
<dbReference type="OrthoDB" id="6436543at2759"/>
<evidence type="ECO:0008006" key="3">
    <source>
        <dbReference type="Google" id="ProtNLM"/>
    </source>
</evidence>
<dbReference type="EMBL" id="BGPR01014220">
    <property type="protein sequence ID" value="GBN64242.1"/>
    <property type="molecule type" value="Genomic_DNA"/>
</dbReference>
<dbReference type="AlphaFoldDB" id="A0A4Y2QLP6"/>
<comment type="caution">
    <text evidence="1">The sequence shown here is derived from an EMBL/GenBank/DDBJ whole genome shotgun (WGS) entry which is preliminary data.</text>
</comment>
<keyword evidence="2" id="KW-1185">Reference proteome</keyword>
<dbReference type="InterPro" id="IPR036397">
    <property type="entry name" value="RNaseH_sf"/>
</dbReference>